<dbReference type="KEGG" id="rch:RUM_08470"/>
<proteinExistence type="predicted"/>
<evidence type="ECO:0000313" key="1">
    <source>
        <dbReference type="EMBL" id="CBL17027.1"/>
    </source>
</evidence>
<evidence type="ECO:0008006" key="3">
    <source>
        <dbReference type="Google" id="ProtNLM"/>
    </source>
</evidence>
<keyword evidence="2" id="KW-1185">Reference proteome</keyword>
<reference evidence="1" key="1">
    <citation type="submission" date="2010-03" db="EMBL/GenBank/DDBJ databases">
        <title>The genome sequence of Ruminococcus sp. 18P13.</title>
        <authorList>
            <consortium name="metaHIT consortium -- http://www.metahit.eu/"/>
            <person name="Pajon A."/>
            <person name="Turner K."/>
            <person name="Parkhill J."/>
            <person name="Bernalier A."/>
        </authorList>
    </citation>
    <scope>NUCLEOTIDE SEQUENCE [LARGE SCALE GENOMIC DNA]</scope>
    <source>
        <strain evidence="1">Type strain: 18P13</strain>
    </source>
</reference>
<dbReference type="RefSeq" id="WP_015557934.1">
    <property type="nucleotide sequence ID" value="NC_021039.1"/>
</dbReference>
<dbReference type="GeneID" id="83157168"/>
<dbReference type="NCBIfam" id="NF033436">
    <property type="entry name" value="SpoVM_broad"/>
    <property type="match status" value="1"/>
</dbReference>
<accession>D4LBN2</accession>
<dbReference type="Proteomes" id="UP000007054">
    <property type="component" value="Chromosome"/>
</dbReference>
<evidence type="ECO:0000313" key="2">
    <source>
        <dbReference type="Proteomes" id="UP000007054"/>
    </source>
</evidence>
<gene>
    <name evidence="1" type="ordered locus">RUM_08470</name>
</gene>
<sequence>MKIVVVKSPRFLSGILCAIFHIKREPVEEV</sequence>
<dbReference type="STRING" id="213810.RUM_08470"/>
<protein>
    <recommendedName>
        <fullName evidence="3">Stage V sporulation protein SpoVM</fullName>
    </recommendedName>
</protein>
<dbReference type="AlphaFoldDB" id="D4LBN2"/>
<name>D4LBN2_RUMC1</name>
<dbReference type="EMBL" id="FP929052">
    <property type="protein sequence ID" value="CBL17027.1"/>
    <property type="molecule type" value="Genomic_DNA"/>
</dbReference>
<reference evidence="1" key="2">
    <citation type="submission" date="2010-03" db="EMBL/GenBank/DDBJ databases">
        <authorList>
            <person name="Pajon A."/>
        </authorList>
    </citation>
    <scope>NUCLEOTIDE SEQUENCE</scope>
    <source>
        <strain evidence="1">Type strain: 18P13</strain>
    </source>
</reference>
<organism evidence="1 2">
    <name type="scientific">Ruminococcus champanellensis (strain DSM 18848 / JCM 17042 / KCTC 15320 / 18P13)</name>
    <dbReference type="NCBI Taxonomy" id="213810"/>
    <lineage>
        <taxon>Bacteria</taxon>
        <taxon>Bacillati</taxon>
        <taxon>Bacillota</taxon>
        <taxon>Clostridia</taxon>
        <taxon>Eubacteriales</taxon>
        <taxon>Oscillospiraceae</taxon>
        <taxon>Ruminococcus</taxon>
    </lineage>
</organism>
<dbReference type="HOGENOM" id="CLU_221408_1_0_9"/>